<comment type="similarity">
    <text evidence="3">Belongs to the methyltransferase superfamily. Arsenite methyltransferase family.</text>
</comment>
<comment type="caution">
    <text evidence="10">The sequence shown here is derived from an EMBL/GenBank/DDBJ whole genome shotgun (WGS) entry which is preliminary data.</text>
</comment>
<accession>A0ABR0LR52</accession>
<evidence type="ECO:0000313" key="10">
    <source>
        <dbReference type="EMBL" id="KAK5202162.1"/>
    </source>
</evidence>
<dbReference type="InterPro" id="IPR025714">
    <property type="entry name" value="Methyltranfer_dom"/>
</dbReference>
<evidence type="ECO:0000256" key="1">
    <source>
        <dbReference type="ARBA" id="ARBA00022679"/>
    </source>
</evidence>
<reference evidence="10 11" key="1">
    <citation type="submission" date="2023-08" db="EMBL/GenBank/DDBJ databases">
        <title>Black Yeasts Isolated from many extreme environments.</title>
        <authorList>
            <person name="Coleine C."/>
            <person name="Stajich J.E."/>
            <person name="Selbmann L."/>
        </authorList>
    </citation>
    <scope>NUCLEOTIDE SEQUENCE [LARGE SCALE GENOMIC DNA]</scope>
    <source>
        <strain evidence="10 11">CCFEE 536</strain>
    </source>
</reference>
<proteinExistence type="inferred from homology"/>
<comment type="catalytic activity">
    <reaction evidence="7">
        <text>arsenic triglutathione + 2 [thioredoxin]-dithiol + 2 S-adenosyl-L-methionine + H2O = dimethylarsinous acid + 2 [thioredoxin]-disulfide + 3 glutathione + 2 S-adenosyl-L-homocysteine + 2 H(+)</text>
        <dbReference type="Rhea" id="RHEA:69464"/>
        <dbReference type="Rhea" id="RHEA-COMP:10698"/>
        <dbReference type="Rhea" id="RHEA-COMP:10700"/>
        <dbReference type="ChEBI" id="CHEBI:15377"/>
        <dbReference type="ChEBI" id="CHEBI:15378"/>
        <dbReference type="ChEBI" id="CHEBI:23808"/>
        <dbReference type="ChEBI" id="CHEBI:29950"/>
        <dbReference type="ChEBI" id="CHEBI:50058"/>
        <dbReference type="ChEBI" id="CHEBI:57856"/>
        <dbReference type="ChEBI" id="CHEBI:57925"/>
        <dbReference type="ChEBI" id="CHEBI:59789"/>
        <dbReference type="ChEBI" id="CHEBI:183640"/>
        <dbReference type="EC" id="2.1.1.137"/>
    </reaction>
</comment>
<dbReference type="InterPro" id="IPR029063">
    <property type="entry name" value="SAM-dependent_MTases_sf"/>
</dbReference>
<feature type="domain" description="Methyltransferase" evidence="9">
    <location>
        <begin position="54"/>
        <end position="197"/>
    </location>
</feature>
<evidence type="ECO:0000256" key="3">
    <source>
        <dbReference type="ARBA" id="ARBA00034487"/>
    </source>
</evidence>
<evidence type="ECO:0000256" key="7">
    <source>
        <dbReference type="ARBA" id="ARBA00047943"/>
    </source>
</evidence>
<organism evidence="10 11">
    <name type="scientific">Cryomyces antarcticus</name>
    <dbReference type="NCBI Taxonomy" id="329879"/>
    <lineage>
        <taxon>Eukaryota</taxon>
        <taxon>Fungi</taxon>
        <taxon>Dikarya</taxon>
        <taxon>Ascomycota</taxon>
        <taxon>Pezizomycotina</taxon>
        <taxon>Dothideomycetes</taxon>
        <taxon>Dothideomycetes incertae sedis</taxon>
        <taxon>Cryomyces</taxon>
    </lineage>
</organism>
<dbReference type="SUPFAM" id="SSF53335">
    <property type="entry name" value="S-adenosyl-L-methionine-dependent methyltransferases"/>
    <property type="match status" value="1"/>
</dbReference>
<evidence type="ECO:0000256" key="5">
    <source>
        <dbReference type="ARBA" id="ARBA00034545"/>
    </source>
</evidence>
<keyword evidence="11" id="KW-1185">Reference proteome</keyword>
<gene>
    <name evidence="10" type="ORF">LTR16_000188</name>
</gene>
<evidence type="ECO:0000256" key="4">
    <source>
        <dbReference type="ARBA" id="ARBA00034521"/>
    </source>
</evidence>
<dbReference type="InterPro" id="IPR026669">
    <property type="entry name" value="Arsenite_MeTrfase-like"/>
</dbReference>
<dbReference type="PANTHER" id="PTHR43675:SF8">
    <property type="entry name" value="ARSENITE METHYLTRANSFERASE"/>
    <property type="match status" value="1"/>
</dbReference>
<dbReference type="PANTHER" id="PTHR43675">
    <property type="entry name" value="ARSENITE METHYLTRANSFERASE"/>
    <property type="match status" value="1"/>
</dbReference>
<comment type="catalytic activity">
    <reaction evidence="6">
        <text>arsenic triglutathione + [thioredoxin]-dithiol + S-adenosyl-L-methionine + 2 H2O = methylarsonous acid + [thioredoxin]-disulfide + 3 glutathione + S-adenosyl-L-homocysteine + H(+)</text>
        <dbReference type="Rhea" id="RHEA:69460"/>
        <dbReference type="Rhea" id="RHEA-COMP:10698"/>
        <dbReference type="Rhea" id="RHEA-COMP:10700"/>
        <dbReference type="ChEBI" id="CHEBI:15377"/>
        <dbReference type="ChEBI" id="CHEBI:15378"/>
        <dbReference type="ChEBI" id="CHEBI:17826"/>
        <dbReference type="ChEBI" id="CHEBI:29950"/>
        <dbReference type="ChEBI" id="CHEBI:50058"/>
        <dbReference type="ChEBI" id="CHEBI:57856"/>
        <dbReference type="ChEBI" id="CHEBI:57925"/>
        <dbReference type="ChEBI" id="CHEBI:59789"/>
        <dbReference type="ChEBI" id="CHEBI:183640"/>
        <dbReference type="EC" id="2.1.1.137"/>
    </reaction>
</comment>
<dbReference type="CDD" id="cd02440">
    <property type="entry name" value="AdoMet_MTases"/>
    <property type="match status" value="1"/>
</dbReference>
<comment type="catalytic activity">
    <reaction evidence="8">
        <text>arsenic triglutathione + 3 [thioredoxin]-dithiol + 3 S-adenosyl-L-methionine = trimethylarsine + 3 [thioredoxin]-disulfide + 3 glutathione + 3 S-adenosyl-L-homocysteine + 3 H(+)</text>
        <dbReference type="Rhea" id="RHEA:69432"/>
        <dbReference type="Rhea" id="RHEA-COMP:10698"/>
        <dbReference type="Rhea" id="RHEA-COMP:10700"/>
        <dbReference type="ChEBI" id="CHEBI:15378"/>
        <dbReference type="ChEBI" id="CHEBI:27130"/>
        <dbReference type="ChEBI" id="CHEBI:29950"/>
        <dbReference type="ChEBI" id="CHEBI:50058"/>
        <dbReference type="ChEBI" id="CHEBI:57856"/>
        <dbReference type="ChEBI" id="CHEBI:57925"/>
        <dbReference type="ChEBI" id="CHEBI:59789"/>
        <dbReference type="ChEBI" id="CHEBI:183640"/>
        <dbReference type="EC" id="2.1.1.137"/>
    </reaction>
</comment>
<evidence type="ECO:0000256" key="8">
    <source>
        <dbReference type="ARBA" id="ARBA00048428"/>
    </source>
</evidence>
<keyword evidence="2" id="KW-0949">S-adenosyl-L-methionine</keyword>
<dbReference type="Gene3D" id="3.40.5.100">
    <property type="match status" value="1"/>
</dbReference>
<evidence type="ECO:0000256" key="6">
    <source>
        <dbReference type="ARBA" id="ARBA00047941"/>
    </source>
</evidence>
<dbReference type="Gene3D" id="3.40.50.150">
    <property type="entry name" value="Vaccinia Virus protein VP39"/>
    <property type="match status" value="1"/>
</dbReference>
<protein>
    <recommendedName>
        <fullName evidence="5">Arsenite methyltransferase</fullName>
        <ecNumber evidence="4">2.1.1.137</ecNumber>
    </recommendedName>
</protein>
<keyword evidence="1" id="KW-0808">Transferase</keyword>
<dbReference type="EC" id="2.1.1.137" evidence="4"/>
<dbReference type="Proteomes" id="UP001357485">
    <property type="component" value="Unassembled WGS sequence"/>
</dbReference>
<evidence type="ECO:0000256" key="2">
    <source>
        <dbReference type="ARBA" id="ARBA00022691"/>
    </source>
</evidence>
<evidence type="ECO:0000313" key="11">
    <source>
        <dbReference type="Proteomes" id="UP001357485"/>
    </source>
</evidence>
<sequence>MVFDIPSPKDPLDPLNPIKSYYGKTLRSSGDLRTTACSAADAPPPACQTRFGALLDLGCGTGRDCYVLSQLVGPQGRVIGIDVTDEQLITARDYLSWHALEFGHANVEFRHGQMEDLAALEIADESVDLVVSNCVLNLSMDKPRVFKEVFRVLKTGGELYFSDVFSNCRIPAALLEDPVLHGECLAGAMYMEDFRRLMLSVGCGDVRIVSNTSISIDDPDVEEKIGFATFTSCTVRAFKIPFEDRCEDYGQTALYRGGMPEQRHTFNLDNCHRFQRNKPVPVCGNTADMLSITRYSPYFLLTGDKTTHYGLFPCVETKQQPTTVPVAGCCVKPVP</sequence>
<dbReference type="Pfam" id="PF13847">
    <property type="entry name" value="Methyltransf_31"/>
    <property type="match status" value="1"/>
</dbReference>
<dbReference type="EMBL" id="JAVRRA010016415">
    <property type="protein sequence ID" value="KAK5202162.1"/>
    <property type="molecule type" value="Genomic_DNA"/>
</dbReference>
<name>A0ABR0LR52_9PEZI</name>
<evidence type="ECO:0000259" key="9">
    <source>
        <dbReference type="Pfam" id="PF13847"/>
    </source>
</evidence>